<protein>
    <recommendedName>
        <fullName evidence="11">Vesicular-fusion protein SEC18</fullName>
    </recommendedName>
</protein>
<evidence type="ECO:0000259" key="13">
    <source>
        <dbReference type="SMART" id="SM00382"/>
    </source>
</evidence>
<dbReference type="EMBL" id="CP023326">
    <property type="protein sequence ID" value="ATY65497.1"/>
    <property type="molecule type" value="Genomic_DNA"/>
</dbReference>
<comment type="similarity">
    <text evidence="2">Belongs to the AAA ATPase family.</text>
</comment>
<dbReference type="Gene3D" id="1.20.5.170">
    <property type="match status" value="1"/>
</dbReference>
<feature type="compositionally biased region" description="Polar residues" evidence="12">
    <location>
        <begin position="51"/>
        <end position="67"/>
    </location>
</feature>
<feature type="domain" description="AAA+ ATPase" evidence="13">
    <location>
        <begin position="789"/>
        <end position="937"/>
    </location>
</feature>
<keyword evidence="6" id="KW-0547">Nucleotide-binding</keyword>
<dbReference type="SUPFAM" id="SSF54585">
    <property type="entry name" value="Cdc48 domain 2-like"/>
    <property type="match status" value="1"/>
</dbReference>
<dbReference type="InterPro" id="IPR027417">
    <property type="entry name" value="P-loop_NTPase"/>
</dbReference>
<dbReference type="VEuPathDB" id="FungiDB:A9K55_002044"/>
<feature type="region of interest" description="Disordered" evidence="12">
    <location>
        <begin position="1"/>
        <end position="135"/>
    </location>
</feature>
<dbReference type="GO" id="GO:0035494">
    <property type="term" value="P:SNARE complex disassembly"/>
    <property type="evidence" value="ECO:0007669"/>
    <property type="project" value="InterPro"/>
</dbReference>
<dbReference type="InterPro" id="IPR009010">
    <property type="entry name" value="Asp_de-COase-like_dom_sf"/>
</dbReference>
<dbReference type="InterPro" id="IPR003593">
    <property type="entry name" value="AAA+_ATPase"/>
</dbReference>
<dbReference type="InterPro" id="IPR003338">
    <property type="entry name" value="CDC4_N-term_subdom"/>
</dbReference>
<evidence type="ECO:0000256" key="5">
    <source>
        <dbReference type="ARBA" id="ARBA00022737"/>
    </source>
</evidence>
<comment type="function">
    <text evidence="10">Required for vesicle-mediated transport. Catalyzes the fusion of transport vesicles within the Golgi cisternae. Is also required for transport from the endoplasmic reticulum to the Golgi stack. Seems to function as a fusion protein required for the delivery of cargo proteins to all compartments of the Golgi stack independent of vesicle origin.</text>
</comment>
<dbReference type="InterPro" id="IPR041569">
    <property type="entry name" value="AAA_lid_3"/>
</dbReference>
<evidence type="ECO:0000256" key="4">
    <source>
        <dbReference type="ARBA" id="ARBA00022490"/>
    </source>
</evidence>
<evidence type="ECO:0000256" key="1">
    <source>
        <dbReference type="ARBA" id="ARBA00004496"/>
    </source>
</evidence>
<dbReference type="InterPro" id="IPR003959">
    <property type="entry name" value="ATPase_AAA_core"/>
</dbReference>
<evidence type="ECO:0000256" key="2">
    <source>
        <dbReference type="ARBA" id="ARBA00006914"/>
    </source>
</evidence>
<keyword evidence="9" id="KW-0653">Protein transport</keyword>
<feature type="compositionally biased region" description="Polar residues" evidence="12">
    <location>
        <begin position="1"/>
        <end position="20"/>
    </location>
</feature>
<dbReference type="Gene3D" id="3.10.330.10">
    <property type="match status" value="1"/>
</dbReference>
<dbReference type="InterPro" id="IPR046347">
    <property type="entry name" value="bZIP_sf"/>
</dbReference>
<dbReference type="GO" id="GO:0006891">
    <property type="term" value="P:intra-Golgi vesicle-mediated transport"/>
    <property type="evidence" value="ECO:0007669"/>
    <property type="project" value="TreeGrafter"/>
</dbReference>
<feature type="region of interest" description="Disordered" evidence="12">
    <location>
        <begin position="445"/>
        <end position="530"/>
    </location>
</feature>
<reference evidence="15 16" key="1">
    <citation type="journal article" date="2017" name="BMC Genomics">
        <title>Chromosome level assembly and secondary metabolite potential of the parasitic fungus Cordyceps militaris.</title>
        <authorList>
            <person name="Kramer G.J."/>
            <person name="Nodwell J.R."/>
        </authorList>
    </citation>
    <scope>NUCLEOTIDE SEQUENCE [LARGE SCALE GENOMIC DNA]</scope>
    <source>
        <strain evidence="15 16">ATCC 34164</strain>
    </source>
</reference>
<dbReference type="FunFam" id="1.10.8.60:FF:000026">
    <property type="entry name" value="vesicle-fusing ATPase isoform X1"/>
    <property type="match status" value="1"/>
</dbReference>
<evidence type="ECO:0000256" key="10">
    <source>
        <dbReference type="ARBA" id="ARBA00056429"/>
    </source>
</evidence>
<evidence type="ECO:0000256" key="8">
    <source>
        <dbReference type="ARBA" id="ARBA00022892"/>
    </source>
</evidence>
<gene>
    <name evidence="15" type="ORF">A9K55_002044</name>
</gene>
<dbReference type="InterPro" id="IPR029067">
    <property type="entry name" value="CDC48_domain_2-like_sf"/>
</dbReference>
<dbReference type="Gene3D" id="1.10.8.60">
    <property type="match status" value="1"/>
</dbReference>
<evidence type="ECO:0000256" key="7">
    <source>
        <dbReference type="ARBA" id="ARBA00022840"/>
    </source>
</evidence>
<dbReference type="SUPFAM" id="SSF57959">
    <property type="entry name" value="Leucine zipper domain"/>
    <property type="match status" value="1"/>
</dbReference>
<dbReference type="CDD" id="cd14688">
    <property type="entry name" value="bZIP_YAP"/>
    <property type="match status" value="1"/>
</dbReference>
<dbReference type="InterPro" id="IPR003960">
    <property type="entry name" value="ATPase_AAA_CS"/>
</dbReference>
<keyword evidence="3" id="KW-0813">Transport</keyword>
<comment type="subcellular location">
    <subcellularLocation>
        <location evidence="1">Cytoplasm</location>
    </subcellularLocation>
</comment>
<evidence type="ECO:0000259" key="14">
    <source>
        <dbReference type="SMART" id="SM01073"/>
    </source>
</evidence>
<keyword evidence="5" id="KW-0677">Repeat</keyword>
<dbReference type="CDD" id="cd00009">
    <property type="entry name" value="AAA"/>
    <property type="match status" value="1"/>
</dbReference>
<evidence type="ECO:0000313" key="16">
    <source>
        <dbReference type="Proteomes" id="UP000323067"/>
    </source>
</evidence>
<dbReference type="GO" id="GO:0005524">
    <property type="term" value="F:ATP binding"/>
    <property type="evidence" value="ECO:0007669"/>
    <property type="project" value="UniProtKB-KW"/>
</dbReference>
<dbReference type="Pfam" id="PF00004">
    <property type="entry name" value="AAA"/>
    <property type="match status" value="2"/>
</dbReference>
<evidence type="ECO:0000313" key="15">
    <source>
        <dbReference type="EMBL" id="ATY65497.1"/>
    </source>
</evidence>
<accession>A0A2H4SQX2</accession>
<dbReference type="InterPro" id="IPR039812">
    <property type="entry name" value="Vesicle-fus_ATPase"/>
</dbReference>
<dbReference type="GO" id="GO:0016887">
    <property type="term" value="F:ATP hydrolysis activity"/>
    <property type="evidence" value="ECO:0007669"/>
    <property type="project" value="InterPro"/>
</dbReference>
<dbReference type="VEuPathDB" id="FungiDB:CCM_08519"/>
<dbReference type="PANTHER" id="PTHR23078:SF3">
    <property type="entry name" value="VESICLE-FUSING ATPASE"/>
    <property type="match status" value="1"/>
</dbReference>
<evidence type="ECO:0000256" key="6">
    <source>
        <dbReference type="ARBA" id="ARBA00022741"/>
    </source>
</evidence>
<evidence type="ECO:0000256" key="9">
    <source>
        <dbReference type="ARBA" id="ARBA00022927"/>
    </source>
</evidence>
<dbReference type="SUPFAM" id="SSF52540">
    <property type="entry name" value="P-loop containing nucleoside triphosphate hydrolases"/>
    <property type="match status" value="2"/>
</dbReference>
<dbReference type="Proteomes" id="UP000323067">
    <property type="component" value="Chromosome iii"/>
</dbReference>
<evidence type="ECO:0000256" key="12">
    <source>
        <dbReference type="SAM" id="MobiDB-lite"/>
    </source>
</evidence>
<keyword evidence="4" id="KW-0963">Cytoplasm</keyword>
<dbReference type="FunFam" id="2.40.40.20:FF:000012">
    <property type="entry name" value="Vesicle-fusing ATPase protein"/>
    <property type="match status" value="1"/>
</dbReference>
<feature type="domain" description="CDC48 N-terminal subdomain" evidence="14">
    <location>
        <begin position="541"/>
        <end position="622"/>
    </location>
</feature>
<dbReference type="GO" id="GO:0003700">
    <property type="term" value="F:DNA-binding transcription factor activity"/>
    <property type="evidence" value="ECO:0007669"/>
    <property type="project" value="InterPro"/>
</dbReference>
<dbReference type="GO" id="GO:0043001">
    <property type="term" value="P:Golgi to plasma membrane protein transport"/>
    <property type="evidence" value="ECO:0007669"/>
    <property type="project" value="TreeGrafter"/>
</dbReference>
<keyword evidence="7" id="KW-0067">ATP-binding</keyword>
<evidence type="ECO:0000256" key="11">
    <source>
        <dbReference type="ARBA" id="ARBA00068637"/>
    </source>
</evidence>
<dbReference type="Gene3D" id="3.40.50.300">
    <property type="entry name" value="P-loop containing nucleotide triphosphate hydrolases"/>
    <property type="match status" value="2"/>
</dbReference>
<proteinExistence type="inferred from homology"/>
<dbReference type="FunFam" id="3.40.50.300:FF:000187">
    <property type="entry name" value="Vesicular-fusion ATPase SEC18"/>
    <property type="match status" value="1"/>
</dbReference>
<sequence length="1284" mass="139374">MADPSRNNNAPDNWQRQQPPLQFHIRQDSRPNESIDIERLLSSAFYPGADSNYNQNDPSPSNSTSTFFIEEEGVDFSEQIGAGDEESPDSNTAAKNKQKAPAQGKGSGSKRKTDAGSSDAPGERRRKQIREAQRAYRQRKISQTAYLEERVKQLEGAIENMSTVVLSFSEELIGSNILACQSELTSRLRDALATCLTLVRETGTGSLEQTEPAGARVALVPTISPTLPNKPISIKNIFGTKPYPDMNSNMTVAAFMDMLTTSAVYYGYLALADPTLSATRLHRHFGLPLQLMTRDKLLSYFAALFQARLTRSRLGEHTSKPGMPFFSIGGAGTHYSPALASASSTGAAAPLSLPWANMADQYETWSPRNNSWTVAMDPSNVPANLQDRFEGDWFDMQDLELYLLERGVSLRMKANNESIGDINVPLFIRGQSPGFRRRDVEVALTAAQSGPPATPTSYVTMSRVPPPGGPGRGLFGGGSLPGGNPRPPPPGQAYGGGPGYGDPRAGQRPPPSQPRYGEKPPGSPGGGRQVPLQVEKVADKTLQVKLIYSNICAVSPEDFPTSRDGSDLYILIRGGDPVGEYVVTAKPIPGFPSGCVSLSDPQRSWTGITMRDQFTGEIFDPFRSGGKAYLGSVDLEIGFASVGKKTDVPYDEDELAKIFMDTYGNQVLAPGQPLIMDVRNIPLRITVKTVGLVDLAMSGEEGSQKRREAHARGILTNQTRVLFHRDGKGDFNLKPSMNKPNSNAILAPDFKFEDMGIGGLGDEFATIFRRAFASRVFPPGLIAKMGIPHVKGMLLYGPPGTGKTLIARQIGNMLNARPPKVINGPEVLNKYVGQSEENIRKLFADAEKEYKEKGDESSLHIIIFDELDAVCKQRGSGAGGGTGVGDSVVNQLLSKLDGVDQLNNILLIGMTNRKDMIDDALLRPGRLEVHLEISLPDEDGRLEILKIHTSKMKTNGLLDPDVNLEELAGVTKNFSGAELNGLVKAAASFAFSRHTEVGQLAAVKQDVASMKVNRADFMNALTEVRPAYGVSEAELEDAVRLGILPYGGHINATIQEMMRVVGMIKQDPNKFNSSVLFHGPRGSGKTALAAHIATQSDFPFIKMVTPADLVGYRDDFAKKDYVHKAFADAYKSPASILILDDFERLIGWNPIGSRFSNVMLEALTTLIVSKPPRGHRLLVFVTTSKASVLKMLEVDQDFAKKVAVPAVSNLRELGNVLHESKSFSSGEISQVIGMVQERSNEENVGVGIKKILDCIFEAKAGGASSNVLETFVDLLVENMNDLRG</sequence>
<dbReference type="SMART" id="SM00382">
    <property type="entry name" value="AAA"/>
    <property type="match status" value="2"/>
</dbReference>
<dbReference type="Gene3D" id="2.40.40.20">
    <property type="match status" value="1"/>
</dbReference>
<dbReference type="OrthoDB" id="9982946at2759"/>
<feature type="domain" description="AAA+ ATPase" evidence="13">
    <location>
        <begin position="1071"/>
        <end position="1217"/>
    </location>
</feature>
<name>A0A2H4SQX2_CORMI</name>
<dbReference type="PANTHER" id="PTHR23078">
    <property type="entry name" value="VESICULAR-FUSION PROTEIN NSF"/>
    <property type="match status" value="1"/>
</dbReference>
<organism evidence="15 16">
    <name type="scientific">Cordyceps militaris</name>
    <name type="common">Caterpillar fungus</name>
    <name type="synonym">Clavaria militaris</name>
    <dbReference type="NCBI Taxonomy" id="73501"/>
    <lineage>
        <taxon>Eukaryota</taxon>
        <taxon>Fungi</taxon>
        <taxon>Dikarya</taxon>
        <taxon>Ascomycota</taxon>
        <taxon>Pezizomycotina</taxon>
        <taxon>Sordariomycetes</taxon>
        <taxon>Hypocreomycetidae</taxon>
        <taxon>Hypocreales</taxon>
        <taxon>Cordycipitaceae</taxon>
        <taxon>Cordyceps</taxon>
    </lineage>
</organism>
<evidence type="ECO:0000256" key="3">
    <source>
        <dbReference type="ARBA" id="ARBA00022448"/>
    </source>
</evidence>
<feature type="compositionally biased region" description="Basic and acidic residues" evidence="12">
    <location>
        <begin position="25"/>
        <end position="39"/>
    </location>
</feature>
<dbReference type="FunFam" id="3.40.50.300:FF:000166">
    <property type="entry name" value="vesicle-fusing ATPase isoform X1"/>
    <property type="match status" value="1"/>
</dbReference>
<dbReference type="PROSITE" id="PS00674">
    <property type="entry name" value="AAA"/>
    <property type="match status" value="1"/>
</dbReference>
<dbReference type="GO" id="GO:0005795">
    <property type="term" value="C:Golgi stack"/>
    <property type="evidence" value="ECO:0007669"/>
    <property type="project" value="TreeGrafter"/>
</dbReference>
<dbReference type="Pfam" id="PF17862">
    <property type="entry name" value="AAA_lid_3"/>
    <property type="match status" value="1"/>
</dbReference>
<dbReference type="SMART" id="SM01073">
    <property type="entry name" value="CDC48_N"/>
    <property type="match status" value="1"/>
</dbReference>
<dbReference type="SUPFAM" id="SSF50692">
    <property type="entry name" value="ADC-like"/>
    <property type="match status" value="1"/>
</dbReference>
<keyword evidence="8" id="KW-0931">ER-Golgi transport</keyword>
<feature type="compositionally biased region" description="Gly residues" evidence="12">
    <location>
        <begin position="470"/>
        <end position="481"/>
    </location>
</feature>